<dbReference type="SMART" id="SM00365">
    <property type="entry name" value="LRR_SD22"/>
    <property type="match status" value="4"/>
</dbReference>
<dbReference type="Gene3D" id="3.80.10.10">
    <property type="entry name" value="Ribonuclease Inhibitor"/>
    <property type="match status" value="3"/>
</dbReference>
<keyword evidence="3" id="KW-0175">Coiled coil</keyword>
<feature type="compositionally biased region" description="Acidic residues" evidence="4">
    <location>
        <begin position="43"/>
        <end position="56"/>
    </location>
</feature>
<dbReference type="InterPro" id="IPR032675">
    <property type="entry name" value="LRR_dom_sf"/>
</dbReference>
<evidence type="ECO:0000256" key="3">
    <source>
        <dbReference type="SAM" id="Coils"/>
    </source>
</evidence>
<dbReference type="PROSITE" id="PS51450">
    <property type="entry name" value="LRR"/>
    <property type="match status" value="3"/>
</dbReference>
<feature type="coiled-coil region" evidence="3">
    <location>
        <begin position="316"/>
        <end position="343"/>
    </location>
</feature>
<keyword evidence="6" id="KW-1185">Reference proteome</keyword>
<evidence type="ECO:0000256" key="2">
    <source>
        <dbReference type="ARBA" id="ARBA00022737"/>
    </source>
</evidence>
<feature type="compositionally biased region" description="Low complexity" evidence="4">
    <location>
        <begin position="1"/>
        <end position="10"/>
    </location>
</feature>
<keyword evidence="2" id="KW-0677">Repeat</keyword>
<name>A0A177AXR3_9BILA</name>
<evidence type="ECO:0000313" key="6">
    <source>
        <dbReference type="Proteomes" id="UP000078046"/>
    </source>
</evidence>
<reference evidence="5 6" key="1">
    <citation type="submission" date="2016-04" db="EMBL/GenBank/DDBJ databases">
        <title>The genome of Intoshia linei affirms orthonectids as highly simplified spiralians.</title>
        <authorList>
            <person name="Mikhailov K.V."/>
            <person name="Slusarev G.S."/>
            <person name="Nikitin M.A."/>
            <person name="Logacheva M.D."/>
            <person name="Penin A."/>
            <person name="Aleoshin V."/>
            <person name="Panchin Y.V."/>
        </authorList>
    </citation>
    <scope>NUCLEOTIDE SEQUENCE [LARGE SCALE GENOMIC DNA]</scope>
    <source>
        <strain evidence="5">Intl2013</strain>
        <tissue evidence="5">Whole animal</tissue>
    </source>
</reference>
<dbReference type="OrthoDB" id="271226at2759"/>
<proteinExistence type="predicted"/>
<protein>
    <submittedName>
        <fullName evidence="5">Leucine-rich repeat-containing protein 23</fullName>
    </submittedName>
</protein>
<dbReference type="EMBL" id="LWCA01000829">
    <property type="protein sequence ID" value="OAF66789.1"/>
    <property type="molecule type" value="Genomic_DNA"/>
</dbReference>
<dbReference type="AlphaFoldDB" id="A0A177AXR3"/>
<sequence>MSNEIGSIENESNKEENESNGENIENDSDDSVKKLDTEKDSNLEEGEEENELDEDQANANPTLEFDVVKEGISLLCKTGNGLEHAYARFDCIGKKIENIDILENYIYLRFIDLSKNKLENISVLKNLTHLITLNVSHNKLVKIPILNLPYLQRANFSHNNIKIVDEPLNYPLLEILDLSNNKIRKIYISETTLLNVHTLELRSNKIKSINGINMPNLRNLFMAANRITLLSGISNMVQLSTLHLRDNAVENLEGSNKILHIAELKKLVLLPALTSLMMMDNPVNDEEDYRLESLILLRKLDRLDKEMYTREERIEAQEIQEQRTAELQKVENETEEAEEQINE</sequence>
<evidence type="ECO:0000313" key="5">
    <source>
        <dbReference type="EMBL" id="OAF66789.1"/>
    </source>
</evidence>
<dbReference type="InterPro" id="IPR001611">
    <property type="entry name" value="Leu-rich_rpt"/>
</dbReference>
<comment type="caution">
    <text evidence="5">The sequence shown here is derived from an EMBL/GenBank/DDBJ whole genome shotgun (WGS) entry which is preliminary data.</text>
</comment>
<keyword evidence="1" id="KW-0433">Leucine-rich repeat</keyword>
<feature type="region of interest" description="Disordered" evidence="4">
    <location>
        <begin position="1"/>
        <end position="60"/>
    </location>
</feature>
<dbReference type="SUPFAM" id="SSF52058">
    <property type="entry name" value="L domain-like"/>
    <property type="match status" value="1"/>
</dbReference>
<accession>A0A177AXR3</accession>
<organism evidence="5 6">
    <name type="scientific">Intoshia linei</name>
    <dbReference type="NCBI Taxonomy" id="1819745"/>
    <lineage>
        <taxon>Eukaryota</taxon>
        <taxon>Metazoa</taxon>
        <taxon>Spiralia</taxon>
        <taxon>Lophotrochozoa</taxon>
        <taxon>Mesozoa</taxon>
        <taxon>Orthonectida</taxon>
        <taxon>Rhopaluridae</taxon>
        <taxon>Intoshia</taxon>
    </lineage>
</organism>
<feature type="compositionally biased region" description="Basic and acidic residues" evidence="4">
    <location>
        <begin position="30"/>
        <end position="42"/>
    </location>
</feature>
<evidence type="ECO:0000256" key="1">
    <source>
        <dbReference type="ARBA" id="ARBA00022614"/>
    </source>
</evidence>
<dbReference type="PANTHER" id="PTHR18849">
    <property type="entry name" value="LEUCINE RICH REPEAT PROTEIN"/>
    <property type="match status" value="1"/>
</dbReference>
<dbReference type="PANTHER" id="PTHR18849:SF3">
    <property type="entry name" value="LEUCINE RICH REPEAT CONTAINING 23"/>
    <property type="match status" value="1"/>
</dbReference>
<evidence type="ECO:0000256" key="4">
    <source>
        <dbReference type="SAM" id="MobiDB-lite"/>
    </source>
</evidence>
<gene>
    <name evidence="5" type="ORF">A3Q56_05514</name>
</gene>
<dbReference type="Proteomes" id="UP000078046">
    <property type="component" value="Unassembled WGS sequence"/>
</dbReference>